<feature type="compositionally biased region" description="Acidic residues" evidence="1">
    <location>
        <begin position="989"/>
        <end position="1001"/>
    </location>
</feature>
<reference evidence="2 3" key="1">
    <citation type="journal article" date="2018" name="Nat. Ecol. Evol.">
        <title>Pezizomycetes genomes reveal the molecular basis of ectomycorrhizal truffle lifestyle.</title>
        <authorList>
            <person name="Murat C."/>
            <person name="Payen T."/>
            <person name="Noel B."/>
            <person name="Kuo A."/>
            <person name="Morin E."/>
            <person name="Chen J."/>
            <person name="Kohler A."/>
            <person name="Krizsan K."/>
            <person name="Balestrini R."/>
            <person name="Da Silva C."/>
            <person name="Montanini B."/>
            <person name="Hainaut M."/>
            <person name="Levati E."/>
            <person name="Barry K.W."/>
            <person name="Belfiori B."/>
            <person name="Cichocki N."/>
            <person name="Clum A."/>
            <person name="Dockter R.B."/>
            <person name="Fauchery L."/>
            <person name="Guy J."/>
            <person name="Iotti M."/>
            <person name="Le Tacon F."/>
            <person name="Lindquist E.A."/>
            <person name="Lipzen A."/>
            <person name="Malagnac F."/>
            <person name="Mello A."/>
            <person name="Molinier V."/>
            <person name="Miyauchi S."/>
            <person name="Poulain J."/>
            <person name="Riccioni C."/>
            <person name="Rubini A."/>
            <person name="Sitrit Y."/>
            <person name="Splivallo R."/>
            <person name="Traeger S."/>
            <person name="Wang M."/>
            <person name="Zifcakova L."/>
            <person name="Wipf D."/>
            <person name="Zambonelli A."/>
            <person name="Paolocci F."/>
            <person name="Nowrousian M."/>
            <person name="Ottonello S."/>
            <person name="Baldrian P."/>
            <person name="Spatafora J.W."/>
            <person name="Henrissat B."/>
            <person name="Nagy L.G."/>
            <person name="Aury J.M."/>
            <person name="Wincker P."/>
            <person name="Grigoriev I.V."/>
            <person name="Bonfante P."/>
            <person name="Martin F.M."/>
        </authorList>
    </citation>
    <scope>NUCLEOTIDE SEQUENCE [LARGE SCALE GENOMIC DNA]</scope>
    <source>
        <strain evidence="2 3">RN42</strain>
    </source>
</reference>
<feature type="compositionally biased region" description="Basic and acidic residues" evidence="1">
    <location>
        <begin position="1047"/>
        <end position="1056"/>
    </location>
</feature>
<protein>
    <submittedName>
        <fullName evidence="2">Uncharacterized protein</fullName>
    </submittedName>
</protein>
<feature type="compositionally biased region" description="Polar residues" evidence="1">
    <location>
        <begin position="1241"/>
        <end position="1251"/>
    </location>
</feature>
<dbReference type="EMBL" id="ML119890">
    <property type="protein sequence ID" value="RPA71942.1"/>
    <property type="molecule type" value="Genomic_DNA"/>
</dbReference>
<dbReference type="PANTHER" id="PTHR24216">
    <property type="entry name" value="PAXILLIN-RELATED"/>
    <property type="match status" value="1"/>
</dbReference>
<evidence type="ECO:0000313" key="2">
    <source>
        <dbReference type="EMBL" id="RPA71942.1"/>
    </source>
</evidence>
<keyword evidence="3" id="KW-1185">Reference proteome</keyword>
<feature type="region of interest" description="Disordered" evidence="1">
    <location>
        <begin position="935"/>
        <end position="1147"/>
    </location>
</feature>
<proteinExistence type="predicted"/>
<feature type="compositionally biased region" description="Pro residues" evidence="1">
    <location>
        <begin position="1116"/>
        <end position="1138"/>
    </location>
</feature>
<dbReference type="Proteomes" id="UP000275078">
    <property type="component" value="Unassembled WGS sequence"/>
</dbReference>
<feature type="compositionally biased region" description="Basic and acidic residues" evidence="1">
    <location>
        <begin position="1064"/>
        <end position="1073"/>
    </location>
</feature>
<feature type="compositionally biased region" description="Basic residues" evidence="1">
    <location>
        <begin position="1252"/>
        <end position="1264"/>
    </location>
</feature>
<feature type="compositionally biased region" description="Basic and acidic residues" evidence="1">
    <location>
        <begin position="945"/>
        <end position="958"/>
    </location>
</feature>
<evidence type="ECO:0000256" key="1">
    <source>
        <dbReference type="SAM" id="MobiDB-lite"/>
    </source>
</evidence>
<feature type="compositionally biased region" description="Acidic residues" evidence="1">
    <location>
        <begin position="502"/>
        <end position="531"/>
    </location>
</feature>
<feature type="region of interest" description="Disordered" evidence="1">
    <location>
        <begin position="23"/>
        <end position="44"/>
    </location>
</feature>
<feature type="compositionally biased region" description="Basic and acidic residues" evidence="1">
    <location>
        <begin position="482"/>
        <end position="501"/>
    </location>
</feature>
<gene>
    <name evidence="2" type="ORF">BJ508DRAFT_335552</name>
</gene>
<feature type="compositionally biased region" description="Acidic residues" evidence="1">
    <location>
        <begin position="200"/>
        <end position="226"/>
    </location>
</feature>
<feature type="region of interest" description="Disordered" evidence="1">
    <location>
        <begin position="428"/>
        <end position="565"/>
    </location>
</feature>
<feature type="compositionally biased region" description="Low complexity" evidence="1">
    <location>
        <begin position="80"/>
        <end position="98"/>
    </location>
</feature>
<evidence type="ECO:0000313" key="3">
    <source>
        <dbReference type="Proteomes" id="UP000275078"/>
    </source>
</evidence>
<accession>A0A3N4HC04</accession>
<feature type="region of interest" description="Disordered" evidence="1">
    <location>
        <begin position="62"/>
        <end position="235"/>
    </location>
</feature>
<feature type="compositionally biased region" description="Basic and acidic residues" evidence="1">
    <location>
        <begin position="1268"/>
        <end position="1277"/>
    </location>
</feature>
<organism evidence="2 3">
    <name type="scientific">Ascobolus immersus RN42</name>
    <dbReference type="NCBI Taxonomy" id="1160509"/>
    <lineage>
        <taxon>Eukaryota</taxon>
        <taxon>Fungi</taxon>
        <taxon>Dikarya</taxon>
        <taxon>Ascomycota</taxon>
        <taxon>Pezizomycotina</taxon>
        <taxon>Pezizomycetes</taxon>
        <taxon>Pezizales</taxon>
        <taxon>Ascobolaceae</taxon>
        <taxon>Ascobolus</taxon>
    </lineage>
</organism>
<feature type="region of interest" description="Disordered" evidence="1">
    <location>
        <begin position="1239"/>
        <end position="1285"/>
    </location>
</feature>
<dbReference type="PANTHER" id="PTHR24216:SF65">
    <property type="entry name" value="PAXILLIN-LIKE PROTEIN 1"/>
    <property type="match status" value="1"/>
</dbReference>
<name>A0A3N4HC04_ASCIM</name>
<sequence length="1285" mass="143074">MTNPVVDPTLAMLETFQKRLAEQEEENKRLREKMEADAKEATDAKDKMMKMMAEMMAMTKANMAAAAAATVTTEQTSQKSTAASDTTPTTPSTGSSSSIRKAKKRAGTSTPVTPKPKKTPKISTPATPVTPSPKPKSANTKTKTPLKTKPLRTKPSPRTPRGSSQQQKHTGSGDESDNDDDAASTKPTNKKKKRVAVGSDVEDAEGSVDGSGEEDGEDEDDDDEEEQKNKAKWKDARLGQLPGYEKAYKRNWRSQLKKGERRPVISMDTWEIVEALGWNYDDQEEHERYINLKRDVKRDSMDYLSFDKTYKQLEKEEPMLLHRVEYSILKEYRHKQIPNWNSKNVSRVLCEVLSFGRKNDRYSNRCAEHGVTKGQVNDLRAKYPHMSSDEIFAKLKSGAIQPPISRREANRNGTDIWGKALSSKIIKCREDRKKARMRRARESRAIKTALRQKSRGGKSVSKHTVTEGGSDVNTSSPKQKRKESADPEEDAPRVKRVKESNATDEDDDDEDDFNVSDFNADADESQDDESQPESTGAGEDEVEDSSNINVTEAEGASTTMEDEVDWQPDNKAMFDEHRLNMPNVPRATFPVNAWRSIAQRTEYIEELQEQIDNCDNYISQFRFKSDNKIWILYNNEQKERRDLLDRARALKTVIPVRKRCNNMVDITGSDSEVDEPTEKKEDETMAEPPFADMYDEPAPPTHNTDVMIKRERDCEGFDKPPEAQTPREVSITGDQCEMVDNGVGGSQDAVIESSGISPAVVRPIVDAIATATADFIPLLFDMFKRDPAMRDDFVSLGTNFLMYGLDNVSANWFDDLDTFLSMLWETHGNCCDFPIDRFDAVDRDTTRPELAARCFELIYDHTHADVPLKYVCSFEKMFEDAALATSDETSIIQESLGHVPAFADLPQSMQDLIPNSEPIVPVVVENGIIRGIGEASTAESDVANDENHDPGSDGHKEAYVAPDDVIHTPGAPAETSQEPGEVPGAQEEISQEPDGAQEETSQDPKDAVTTEPFVEVDQDPKDAVAIEPFVEVDHDAKGQALEPSSSDVDRDAKGEALEPSSSTEKVDDTHDEMPEPSPAVDHVLEQILGQEEVSQKPADASMAAIVPAPNDCRAEPTPPLVPPIPSPLSQPEPEPQQMPEPERTEAISTQPVLDEQAKAEDAASDDAEIEAKRLALSETKVRALIKKIKFPVWPFKGHSCSREYLDARNNVIDAYFRHVLAGGDEREFDAAPWIKVWAAPNKSTSSSQRNGRSTRGRGAKKSQSSRKAMAEEAKENEPSLDEEEE</sequence>